<organism evidence="1 2">
    <name type="scientific">Salvator merianae</name>
    <name type="common">Argentine black and white tegu</name>
    <name type="synonym">Tupinambis merianae</name>
    <dbReference type="NCBI Taxonomy" id="96440"/>
    <lineage>
        <taxon>Eukaryota</taxon>
        <taxon>Metazoa</taxon>
        <taxon>Chordata</taxon>
        <taxon>Craniata</taxon>
        <taxon>Vertebrata</taxon>
        <taxon>Euteleostomi</taxon>
        <taxon>Lepidosauria</taxon>
        <taxon>Squamata</taxon>
        <taxon>Bifurcata</taxon>
        <taxon>Unidentata</taxon>
        <taxon>Episquamata</taxon>
        <taxon>Laterata</taxon>
        <taxon>Teiioidea</taxon>
        <taxon>Teiidae</taxon>
        <taxon>Salvator</taxon>
    </lineage>
</organism>
<accession>A0A8D0BE35</accession>
<name>A0A8D0BE35_SALMN</name>
<protein>
    <submittedName>
        <fullName evidence="1">Uncharacterized protein</fullName>
    </submittedName>
</protein>
<evidence type="ECO:0000313" key="2">
    <source>
        <dbReference type="Proteomes" id="UP000694421"/>
    </source>
</evidence>
<dbReference type="AlphaFoldDB" id="A0A8D0BE35"/>
<reference evidence="1" key="1">
    <citation type="submission" date="2025-08" db="UniProtKB">
        <authorList>
            <consortium name="Ensembl"/>
        </authorList>
    </citation>
    <scope>IDENTIFICATION</scope>
</reference>
<keyword evidence="2" id="KW-1185">Reference proteome</keyword>
<dbReference type="Ensembl" id="ENSSMRT00000007043.1">
    <property type="protein sequence ID" value="ENSSMRP00000006024.1"/>
    <property type="gene ID" value="ENSSMRG00000004851.1"/>
</dbReference>
<dbReference type="Proteomes" id="UP000694421">
    <property type="component" value="Unplaced"/>
</dbReference>
<sequence length="73" mass="8744">MNKQIQLMDQNMKFLVQAEEKYLQREDKYEEETCAKLTTDDLEDKLKCTKEKHLCIKQRWLLLSTLDISSESC</sequence>
<evidence type="ECO:0000313" key="1">
    <source>
        <dbReference type="Ensembl" id="ENSSMRP00000006024.1"/>
    </source>
</evidence>
<proteinExistence type="predicted"/>
<dbReference type="SUPFAM" id="SSF57997">
    <property type="entry name" value="Tropomyosin"/>
    <property type="match status" value="1"/>
</dbReference>
<reference evidence="1" key="2">
    <citation type="submission" date="2025-09" db="UniProtKB">
        <authorList>
            <consortium name="Ensembl"/>
        </authorList>
    </citation>
    <scope>IDENTIFICATION</scope>
</reference>